<dbReference type="PANTHER" id="PTHR13371:SF0">
    <property type="entry name" value="CENTROSOMAL PROTEIN OF 104 KDA"/>
    <property type="match status" value="1"/>
</dbReference>
<dbReference type="AlphaFoldDB" id="A0ABD3PQ86"/>
<name>A0ABD3PQ86_9STRA</name>
<evidence type="ECO:0000313" key="3">
    <source>
        <dbReference type="EMBL" id="KAL3789997.1"/>
    </source>
</evidence>
<dbReference type="Gene3D" id="1.25.10.10">
    <property type="entry name" value="Leucine-rich Repeat Variant"/>
    <property type="match status" value="1"/>
</dbReference>
<evidence type="ECO:0000256" key="1">
    <source>
        <dbReference type="SAM" id="MobiDB-lite"/>
    </source>
</evidence>
<reference evidence="3 4" key="1">
    <citation type="submission" date="2024-10" db="EMBL/GenBank/DDBJ databases">
        <title>Updated reference genomes for cyclostephanoid diatoms.</title>
        <authorList>
            <person name="Roberts W.R."/>
            <person name="Alverson A.J."/>
        </authorList>
    </citation>
    <scope>NUCLEOTIDE SEQUENCE [LARGE SCALE GENOMIC DNA]</scope>
    <source>
        <strain evidence="3 4">AJA010-31</strain>
    </source>
</reference>
<dbReference type="Proteomes" id="UP001530400">
    <property type="component" value="Unassembled WGS sequence"/>
</dbReference>
<keyword evidence="4" id="KW-1185">Reference proteome</keyword>
<dbReference type="Pfam" id="PF21040">
    <property type="entry name" value="CEP104-like_TOG"/>
    <property type="match status" value="1"/>
</dbReference>
<accession>A0ABD3PQ86</accession>
<gene>
    <name evidence="3" type="ORF">ACHAWO_002051</name>
</gene>
<dbReference type="InterPro" id="IPR052607">
    <property type="entry name" value="CEP104-like"/>
</dbReference>
<dbReference type="InterPro" id="IPR011989">
    <property type="entry name" value="ARM-like"/>
</dbReference>
<feature type="compositionally biased region" description="Polar residues" evidence="1">
    <location>
        <begin position="215"/>
        <end position="224"/>
    </location>
</feature>
<dbReference type="EMBL" id="JALLPJ020000512">
    <property type="protein sequence ID" value="KAL3789997.1"/>
    <property type="molecule type" value="Genomic_DNA"/>
</dbReference>
<dbReference type="PANTHER" id="PTHR13371">
    <property type="entry name" value="GLYCINE-, GLUTAMATE-, THIENYLCYCLOHEXYLPIPERIDINE-BINDING PROTEIN"/>
    <property type="match status" value="1"/>
</dbReference>
<protein>
    <recommendedName>
        <fullName evidence="2">TOG domain-containing protein</fullName>
    </recommendedName>
</protein>
<feature type="region of interest" description="Disordered" evidence="1">
    <location>
        <begin position="209"/>
        <end position="256"/>
    </location>
</feature>
<feature type="domain" description="TOG" evidence="2">
    <location>
        <begin position="248"/>
        <end position="482"/>
    </location>
</feature>
<proteinExistence type="predicted"/>
<dbReference type="InterPro" id="IPR034085">
    <property type="entry name" value="TOG"/>
</dbReference>
<organism evidence="3 4">
    <name type="scientific">Cyclotella atomus</name>
    <dbReference type="NCBI Taxonomy" id="382360"/>
    <lineage>
        <taxon>Eukaryota</taxon>
        <taxon>Sar</taxon>
        <taxon>Stramenopiles</taxon>
        <taxon>Ochrophyta</taxon>
        <taxon>Bacillariophyta</taxon>
        <taxon>Coscinodiscophyceae</taxon>
        <taxon>Thalassiosirophycidae</taxon>
        <taxon>Stephanodiscales</taxon>
        <taxon>Stephanodiscaceae</taxon>
        <taxon>Cyclotella</taxon>
    </lineage>
</organism>
<comment type="caution">
    <text evidence="3">The sequence shown here is derived from an EMBL/GenBank/DDBJ whole genome shotgun (WGS) entry which is preliminary data.</text>
</comment>
<evidence type="ECO:0000313" key="4">
    <source>
        <dbReference type="Proteomes" id="UP001530400"/>
    </source>
</evidence>
<feature type="region of interest" description="Disordered" evidence="1">
    <location>
        <begin position="1"/>
        <end position="20"/>
    </location>
</feature>
<evidence type="ECO:0000259" key="2">
    <source>
        <dbReference type="SMART" id="SM01349"/>
    </source>
</evidence>
<sequence length="498" mass="55554">MNDTEKQAGIGGAEAGAHKSSISQPFHKALPLHVRSELEPRILQSVGRLEKLKMEKASLEVSHSRTHCLMQHCYTVFSYNRRYQDLTLKLCFALLLPKDFDMALQIKNSLGKVYALLISYKECEQKMRNAAIEEDYKEASRLKIERDNAKVAASEALNEVEMDFIGNMNDLSLSTIRDESFVSQKSTHSITPYNPENDQISIASKVRSPFRNDSHNMNTSSMSDKSFDARSIDEEDKDDDSNVPHAHPLAGIDNADELPAPEEISKDVASDLQWQLRDAVLAKMSLLLPELFIYDLSTEEYTEMTTTVATIVRLACEDSNVQVYQSGLVLLDELLLQCEQYELPQSKVTSLLSNIVTDILNKLSDGSKKVGDSAELSLLAMAHSPCVGVGYICSVSTKKVRTADSKGGRAIKARLQFLDHLIAEVGEEVTMKRAIDFAKASKAFDHKDVGVREAAKALVHGDNLVLESLEDCTERQYNEYRAKHAAMIRSLNEQIAVM</sequence>
<dbReference type="SMART" id="SM01349">
    <property type="entry name" value="TOG"/>
    <property type="match status" value="1"/>
</dbReference>